<dbReference type="RefSeq" id="WP_151046177.1">
    <property type="nucleotide sequence ID" value="NZ_VZOT01000026.1"/>
</dbReference>
<feature type="signal peptide" evidence="1">
    <location>
        <begin position="1"/>
        <end position="21"/>
    </location>
</feature>
<dbReference type="EMBL" id="VZOT01000026">
    <property type="protein sequence ID" value="KAB0583466.1"/>
    <property type="molecule type" value="Genomic_DNA"/>
</dbReference>
<sequence>MLLKNTLACFVLAACTFDAHAEIKTLTDITGQQVKLDLPAKRVALGFYFEDYLAVAGEKGWANVVGISKDAWKGWRPASWKLYTDYIPSIDKLPDMGEVEVMTFSVEKVIELKPDVLVLAEWQVQGLGSDIDQIKSVGIPIVVVDYNAQKLENHLKSTALLGEIAGQPSRAAAINKDYKDAIDDINARLAKAKLPKPKAYAEFGNKGPGEVGISYGKNMWGGMIEQAGGINITKPFVEWWGPINPEQVLASQPEVILITGTETAKSPTAMRIGQGVDRKETTERLSGYTKRSGWDTLPAIKGQRLHALYQGASRTQADYTMVQYIAKALYPAVFADLTPEKNYIDFYKKYLPVVPQGTFATDLNGK</sequence>
<evidence type="ECO:0000259" key="2">
    <source>
        <dbReference type="PROSITE" id="PS50983"/>
    </source>
</evidence>
<dbReference type="PROSITE" id="PS51257">
    <property type="entry name" value="PROKAR_LIPOPROTEIN"/>
    <property type="match status" value="1"/>
</dbReference>
<dbReference type="SUPFAM" id="SSF53807">
    <property type="entry name" value="Helical backbone' metal receptor"/>
    <property type="match status" value="1"/>
</dbReference>
<feature type="chain" id="PRO_5025406292" evidence="1">
    <location>
        <begin position="22"/>
        <end position="366"/>
    </location>
</feature>
<name>A0A6A1QUB3_9BURK</name>
<dbReference type="PROSITE" id="PS50983">
    <property type="entry name" value="FE_B12_PBP"/>
    <property type="match status" value="1"/>
</dbReference>
<evidence type="ECO:0000256" key="1">
    <source>
        <dbReference type="SAM" id="SignalP"/>
    </source>
</evidence>
<evidence type="ECO:0000313" key="3">
    <source>
        <dbReference type="EMBL" id="KAB0583466.1"/>
    </source>
</evidence>
<comment type="caution">
    <text evidence="3">The sequence shown here is derived from an EMBL/GenBank/DDBJ whole genome shotgun (WGS) entry which is preliminary data.</text>
</comment>
<dbReference type="PANTHER" id="PTHR30535:SF34">
    <property type="entry name" value="MOLYBDATE-BINDING PROTEIN MOLA"/>
    <property type="match status" value="1"/>
</dbReference>
<dbReference type="InterPro" id="IPR002491">
    <property type="entry name" value="ABC_transptr_periplasmic_BD"/>
</dbReference>
<proteinExistence type="predicted"/>
<protein>
    <submittedName>
        <fullName evidence="3">ABC transporter substrate-binding protein</fullName>
    </submittedName>
</protein>
<organism evidence="3">
    <name type="scientific">Comamonas kerstersii</name>
    <dbReference type="NCBI Taxonomy" id="225992"/>
    <lineage>
        <taxon>Bacteria</taxon>
        <taxon>Pseudomonadati</taxon>
        <taxon>Pseudomonadota</taxon>
        <taxon>Betaproteobacteria</taxon>
        <taxon>Burkholderiales</taxon>
        <taxon>Comamonadaceae</taxon>
        <taxon>Comamonas</taxon>
    </lineage>
</organism>
<dbReference type="InterPro" id="IPR050902">
    <property type="entry name" value="ABC_Transporter_SBP"/>
</dbReference>
<gene>
    <name evidence="3" type="ORF">F7P80_16505</name>
</gene>
<dbReference type="AlphaFoldDB" id="A0A6A1QUB3"/>
<dbReference type="Gene3D" id="3.40.50.1980">
    <property type="entry name" value="Nitrogenase molybdenum iron protein domain"/>
    <property type="match status" value="2"/>
</dbReference>
<dbReference type="Pfam" id="PF01497">
    <property type="entry name" value="Peripla_BP_2"/>
    <property type="match status" value="1"/>
</dbReference>
<feature type="domain" description="Fe/B12 periplasmic-binding" evidence="2">
    <location>
        <begin position="41"/>
        <end position="337"/>
    </location>
</feature>
<keyword evidence="1" id="KW-0732">Signal</keyword>
<reference evidence="3" key="1">
    <citation type="submission" date="2019-09" db="EMBL/GenBank/DDBJ databases">
        <title>Draft genome sequences of 48 bacterial type strains from the CCUG.</title>
        <authorList>
            <person name="Tunovic T."/>
            <person name="Pineiro-Iglesias B."/>
            <person name="Unosson C."/>
            <person name="Inganas E."/>
            <person name="Ohlen M."/>
            <person name="Cardew S."/>
            <person name="Jensie-Markopoulos S."/>
            <person name="Salva-Serra F."/>
            <person name="Jaen-Luchoro D."/>
            <person name="Karlsson R."/>
            <person name="Svensson-Stadler L."/>
            <person name="Chun J."/>
            <person name="Moore E."/>
        </authorList>
    </citation>
    <scope>NUCLEOTIDE SEQUENCE</scope>
    <source>
        <strain evidence="3">CCUG 15333</strain>
    </source>
</reference>
<accession>A0A6A1QUB3</accession>
<dbReference type="PANTHER" id="PTHR30535">
    <property type="entry name" value="VITAMIN B12-BINDING PROTEIN"/>
    <property type="match status" value="1"/>
</dbReference>